<comment type="subcellular location">
    <subcellularLocation>
        <location evidence="1">Endomembrane system</location>
        <topology evidence="1">Multi-pass membrane protein</topology>
    </subcellularLocation>
</comment>
<evidence type="ECO:0000256" key="2">
    <source>
        <dbReference type="ARBA" id="ARBA00022676"/>
    </source>
</evidence>
<keyword evidence="5" id="KW-1133">Transmembrane helix</keyword>
<dbReference type="AlphaFoldDB" id="A0AAN9SSH7"/>
<name>A0AAN9SSH7_PSOTE</name>
<dbReference type="GO" id="GO:0016020">
    <property type="term" value="C:membrane"/>
    <property type="evidence" value="ECO:0007669"/>
    <property type="project" value="InterPro"/>
</dbReference>
<reference evidence="8 9" key="1">
    <citation type="submission" date="2024-01" db="EMBL/GenBank/DDBJ databases">
        <title>The genomes of 5 underutilized Papilionoideae crops provide insights into root nodulation and disease resistanc.</title>
        <authorList>
            <person name="Jiang F."/>
        </authorList>
    </citation>
    <scope>NUCLEOTIDE SEQUENCE [LARGE SCALE GENOMIC DNA]</scope>
    <source>
        <strain evidence="8">DUOXIRENSHENG_FW03</strain>
        <tissue evidence="8">Leaves</tissue>
    </source>
</reference>
<evidence type="ECO:0000256" key="4">
    <source>
        <dbReference type="ARBA" id="ARBA00022692"/>
    </source>
</evidence>
<sequence>MEHTDPGTKTDWGQRVGWIYESVTEDVVTGYRMHNRGWKSVYCAIKRDAFRGTAPIKMIGCIRGVGHKSFPSLIKDLRGLYKPSILIVIEPRISGSAAAKVRRNLGLPLRLWVSLVAFGCSRILIILISKLRCQVIRNILWHKLMGLSNSISGSWLLIGDFNAHLHPSDKIGRTPPNARTMDDFQQCIDACNLLDLGFKRPKFTWEARDPLTLQQAMVEFFRGLFSTDNDLQPWLISGKSEILAHHSLEFFLHVEESRGVGIKKMEVLNRGIIMKLALGILTNPDALWVRVLKAKYNVPNKPFPTVKHQNNESHVWKAIASIWDEFLQGVCWIVGDGLFANFWKDTWLLSGKIILYYAELDISDNMLQVKVADMCFPKGTWGLDKPTWALSTSVQFSVGGIHTWLFSNLKLHARHYDHIKFGIALRVIWTYRNKFVFSGKIWQATGITDHIFRVATEVNEVSILSCHPEPTYKVQNLYWIPLAPNDEWVKVNGNASLCHHLKIAGREGVLV</sequence>
<comment type="caution">
    <text evidence="8">The sequence shown here is derived from an EMBL/GenBank/DDBJ whole genome shotgun (WGS) entry which is preliminary data.</text>
</comment>
<keyword evidence="2" id="KW-0328">Glycosyltransferase</keyword>
<keyword evidence="9" id="KW-1185">Reference proteome</keyword>
<evidence type="ECO:0000256" key="5">
    <source>
        <dbReference type="ARBA" id="ARBA00022989"/>
    </source>
</evidence>
<dbReference type="Gene3D" id="3.90.550.10">
    <property type="entry name" value="Spore Coat Polysaccharide Biosynthesis Protein SpsA, Chain A"/>
    <property type="match status" value="1"/>
</dbReference>
<dbReference type="InterPro" id="IPR005150">
    <property type="entry name" value="Cellulose_synth"/>
</dbReference>
<evidence type="ECO:0000256" key="7">
    <source>
        <dbReference type="ARBA" id="ARBA00023316"/>
    </source>
</evidence>
<dbReference type="PANTHER" id="PTHR13301">
    <property type="entry name" value="X-BOX TRANSCRIPTION FACTOR-RELATED"/>
    <property type="match status" value="1"/>
</dbReference>
<dbReference type="GO" id="GO:0071555">
    <property type="term" value="P:cell wall organization"/>
    <property type="evidence" value="ECO:0007669"/>
    <property type="project" value="UniProtKB-KW"/>
</dbReference>
<accession>A0AAN9SSH7</accession>
<evidence type="ECO:0000256" key="1">
    <source>
        <dbReference type="ARBA" id="ARBA00004127"/>
    </source>
</evidence>
<dbReference type="InterPro" id="IPR036691">
    <property type="entry name" value="Endo/exonu/phosph_ase_sf"/>
</dbReference>
<evidence type="ECO:0000313" key="9">
    <source>
        <dbReference type="Proteomes" id="UP001386955"/>
    </source>
</evidence>
<protein>
    <submittedName>
        <fullName evidence="8">Uncharacterized protein</fullName>
    </submittedName>
</protein>
<dbReference type="EMBL" id="JAYMYS010000002">
    <property type="protein sequence ID" value="KAK7404296.1"/>
    <property type="molecule type" value="Genomic_DNA"/>
</dbReference>
<keyword evidence="3" id="KW-0808">Transferase</keyword>
<dbReference type="Pfam" id="PF03552">
    <property type="entry name" value="Cellulose_synt"/>
    <property type="match status" value="1"/>
</dbReference>
<dbReference type="GO" id="GO:0012505">
    <property type="term" value="C:endomembrane system"/>
    <property type="evidence" value="ECO:0007669"/>
    <property type="project" value="UniProtKB-SubCell"/>
</dbReference>
<evidence type="ECO:0000256" key="3">
    <source>
        <dbReference type="ARBA" id="ARBA00022679"/>
    </source>
</evidence>
<dbReference type="SUPFAM" id="SSF56219">
    <property type="entry name" value="DNase I-like"/>
    <property type="match status" value="1"/>
</dbReference>
<keyword evidence="4" id="KW-0812">Transmembrane</keyword>
<keyword evidence="7" id="KW-0961">Cell wall biogenesis/degradation</keyword>
<organism evidence="8 9">
    <name type="scientific">Psophocarpus tetragonolobus</name>
    <name type="common">Winged bean</name>
    <name type="synonym">Dolichos tetragonolobus</name>
    <dbReference type="NCBI Taxonomy" id="3891"/>
    <lineage>
        <taxon>Eukaryota</taxon>
        <taxon>Viridiplantae</taxon>
        <taxon>Streptophyta</taxon>
        <taxon>Embryophyta</taxon>
        <taxon>Tracheophyta</taxon>
        <taxon>Spermatophyta</taxon>
        <taxon>Magnoliopsida</taxon>
        <taxon>eudicotyledons</taxon>
        <taxon>Gunneridae</taxon>
        <taxon>Pentapetalae</taxon>
        <taxon>rosids</taxon>
        <taxon>fabids</taxon>
        <taxon>Fabales</taxon>
        <taxon>Fabaceae</taxon>
        <taxon>Papilionoideae</taxon>
        <taxon>50 kb inversion clade</taxon>
        <taxon>NPAAA clade</taxon>
        <taxon>indigoferoid/millettioid clade</taxon>
        <taxon>Phaseoleae</taxon>
        <taxon>Psophocarpus</taxon>
    </lineage>
</organism>
<gene>
    <name evidence="8" type="ORF">VNO78_05076</name>
</gene>
<dbReference type="Proteomes" id="UP001386955">
    <property type="component" value="Unassembled WGS sequence"/>
</dbReference>
<dbReference type="GO" id="GO:0016760">
    <property type="term" value="F:cellulose synthase (UDP-forming) activity"/>
    <property type="evidence" value="ECO:0007669"/>
    <property type="project" value="InterPro"/>
</dbReference>
<proteinExistence type="predicted"/>
<dbReference type="Gene3D" id="3.60.10.10">
    <property type="entry name" value="Endonuclease/exonuclease/phosphatase"/>
    <property type="match status" value="1"/>
</dbReference>
<dbReference type="InterPro" id="IPR029044">
    <property type="entry name" value="Nucleotide-diphossugar_trans"/>
</dbReference>
<evidence type="ECO:0000256" key="6">
    <source>
        <dbReference type="ARBA" id="ARBA00023136"/>
    </source>
</evidence>
<keyword evidence="6" id="KW-0472">Membrane</keyword>
<evidence type="ECO:0000313" key="8">
    <source>
        <dbReference type="EMBL" id="KAK7404296.1"/>
    </source>
</evidence>
<dbReference type="GO" id="GO:0030244">
    <property type="term" value="P:cellulose biosynthetic process"/>
    <property type="evidence" value="ECO:0007669"/>
    <property type="project" value="InterPro"/>
</dbReference>